<name>A0ABP9PE63_9BACT</name>
<dbReference type="InterPro" id="IPR036977">
    <property type="entry name" value="DNA_primase_Znf_CHC2"/>
</dbReference>
<gene>
    <name evidence="1" type="ORF">GCM10023213_27560</name>
</gene>
<dbReference type="EMBL" id="BAABIA010000005">
    <property type="protein sequence ID" value="GAA5142143.1"/>
    <property type="molecule type" value="Genomic_DNA"/>
</dbReference>
<accession>A0ABP9PE63</accession>
<evidence type="ECO:0000313" key="1">
    <source>
        <dbReference type="EMBL" id="GAA5142143.1"/>
    </source>
</evidence>
<reference evidence="2" key="1">
    <citation type="journal article" date="2019" name="Int. J. Syst. Evol. Microbiol.">
        <title>The Global Catalogue of Microorganisms (GCM) 10K type strain sequencing project: providing services to taxonomists for standard genome sequencing and annotation.</title>
        <authorList>
            <consortium name="The Broad Institute Genomics Platform"/>
            <consortium name="The Broad Institute Genome Sequencing Center for Infectious Disease"/>
            <person name="Wu L."/>
            <person name="Ma J."/>
        </authorList>
    </citation>
    <scope>NUCLEOTIDE SEQUENCE [LARGE SCALE GENOMIC DNA]</scope>
    <source>
        <strain evidence="2">JCM 18053</strain>
    </source>
</reference>
<evidence type="ECO:0008006" key="3">
    <source>
        <dbReference type="Google" id="ProtNLM"/>
    </source>
</evidence>
<comment type="caution">
    <text evidence="1">The sequence shown here is derived from an EMBL/GenBank/DDBJ whole genome shotgun (WGS) entry which is preliminary data.</text>
</comment>
<proteinExistence type="predicted"/>
<dbReference type="Gene3D" id="3.90.580.10">
    <property type="entry name" value="Zinc finger, CHC2-type domain"/>
    <property type="match status" value="1"/>
</dbReference>
<organism evidence="1 2">
    <name type="scientific">Prosthecobacter algae</name>
    <dbReference type="NCBI Taxonomy" id="1144682"/>
    <lineage>
        <taxon>Bacteria</taxon>
        <taxon>Pseudomonadati</taxon>
        <taxon>Verrucomicrobiota</taxon>
        <taxon>Verrucomicrobiia</taxon>
        <taxon>Verrucomicrobiales</taxon>
        <taxon>Verrucomicrobiaceae</taxon>
        <taxon>Prosthecobacter</taxon>
    </lineage>
</organism>
<evidence type="ECO:0000313" key="2">
    <source>
        <dbReference type="Proteomes" id="UP001499852"/>
    </source>
</evidence>
<sequence length="347" mass="37419">MNSDATPDLSVLKEQLLIPELWQHLGLPGQPRASCRSPFRPDRSPSFSIYEGGRRWKDHATGEGGDAIDFLALACQVDAAEAVGRFRDLLGAPLPRRSGQGRGRSSHPQQWVQAAAAVSSPGPVLHRGTEADLQAVARSRGLSVQAVALAQSLRTLAFGRVCGHACWLLGDDSGLVTEARRLDGHPFPAQGSLGERKAHTLRGSRKDWPCGAAVLRRYPHFRTLLLVEGGPDYLAALHLLLRLQRWDILPVAMLGRSTGSLISPQALALMAGRRVLLVPHADADGGGLLAARRWATQLQAAGCPCEFFDFRPLPQAGGRAVKDLNDAVLATPHLSSELKQTLQNIIE</sequence>
<dbReference type="RefSeq" id="WP_345736952.1">
    <property type="nucleotide sequence ID" value="NZ_BAABIA010000005.1"/>
</dbReference>
<dbReference type="Proteomes" id="UP001499852">
    <property type="component" value="Unassembled WGS sequence"/>
</dbReference>
<dbReference type="SUPFAM" id="SSF57783">
    <property type="entry name" value="Zinc beta-ribbon"/>
    <property type="match status" value="1"/>
</dbReference>
<protein>
    <recommendedName>
        <fullName evidence="3">Toprim domain-containing protein</fullName>
    </recommendedName>
</protein>
<keyword evidence="2" id="KW-1185">Reference proteome</keyword>